<keyword evidence="12" id="KW-0812">Transmembrane</keyword>
<dbReference type="PROSITE" id="PS00086">
    <property type="entry name" value="CYTOCHROME_P450"/>
    <property type="match status" value="1"/>
</dbReference>
<evidence type="ECO:0000256" key="7">
    <source>
        <dbReference type="ARBA" id="ARBA00023004"/>
    </source>
</evidence>
<feature type="transmembrane region" description="Helical" evidence="12">
    <location>
        <begin position="35"/>
        <end position="57"/>
    </location>
</feature>
<evidence type="ECO:0000313" key="14">
    <source>
        <dbReference type="Proteomes" id="UP000076154"/>
    </source>
</evidence>
<evidence type="ECO:0000256" key="2">
    <source>
        <dbReference type="ARBA" id="ARBA00004370"/>
    </source>
</evidence>
<evidence type="ECO:0000256" key="3">
    <source>
        <dbReference type="ARBA" id="ARBA00010617"/>
    </source>
</evidence>
<evidence type="ECO:0000256" key="8">
    <source>
        <dbReference type="ARBA" id="ARBA00023033"/>
    </source>
</evidence>
<comment type="cofactor">
    <cofactor evidence="1 10">
        <name>heme</name>
        <dbReference type="ChEBI" id="CHEBI:30413"/>
    </cofactor>
</comment>
<dbReference type="InterPro" id="IPR002403">
    <property type="entry name" value="Cyt_P450_E_grp-IV"/>
</dbReference>
<dbReference type="GO" id="GO:0020037">
    <property type="term" value="F:heme binding"/>
    <property type="evidence" value="ECO:0007669"/>
    <property type="project" value="InterPro"/>
</dbReference>
<dbReference type="PANTHER" id="PTHR24304">
    <property type="entry name" value="CYTOCHROME P450 FAMILY 7"/>
    <property type="match status" value="1"/>
</dbReference>
<gene>
    <name evidence="13" type="primary">ERG11_1</name>
    <name evidence="13" type="ORF">Hypma_006664</name>
</gene>
<feature type="binding site" description="axial binding residue" evidence="10">
    <location>
        <position position="501"/>
    </location>
    <ligand>
        <name>heme</name>
        <dbReference type="ChEBI" id="CHEBI:30413"/>
    </ligand>
    <ligandPart>
        <name>Fe</name>
        <dbReference type="ChEBI" id="CHEBI:18248"/>
    </ligandPart>
</feature>
<dbReference type="GO" id="GO:0032259">
    <property type="term" value="P:methylation"/>
    <property type="evidence" value="ECO:0007669"/>
    <property type="project" value="UniProtKB-KW"/>
</dbReference>
<dbReference type="InterPro" id="IPR036396">
    <property type="entry name" value="Cyt_P450_sf"/>
</dbReference>
<reference evidence="13" key="1">
    <citation type="submission" date="2018-04" db="EMBL/GenBank/DDBJ databases">
        <title>Whole genome sequencing of Hypsizygus marmoreus.</title>
        <authorList>
            <person name="Choi I.-G."/>
            <person name="Min B."/>
            <person name="Kim J.-G."/>
            <person name="Kim S."/>
            <person name="Oh Y.-L."/>
            <person name="Kong W.-S."/>
            <person name="Park H."/>
            <person name="Jeong J."/>
            <person name="Song E.-S."/>
        </authorList>
    </citation>
    <scope>NUCLEOTIDE SEQUENCE [LARGE SCALE GENOMIC DNA]</scope>
    <source>
        <strain evidence="13">51987-8</strain>
    </source>
</reference>
<dbReference type="GO" id="GO:0016020">
    <property type="term" value="C:membrane"/>
    <property type="evidence" value="ECO:0007669"/>
    <property type="project" value="UniProtKB-SubCell"/>
</dbReference>
<accession>A0A369K0L6</accession>
<dbReference type="PANTHER" id="PTHR24304:SF2">
    <property type="entry name" value="24-HYDROXYCHOLESTEROL 7-ALPHA-HYDROXYLASE"/>
    <property type="match status" value="1"/>
</dbReference>
<keyword evidence="6 11" id="KW-0560">Oxidoreductase</keyword>
<dbReference type="GO" id="GO:0005506">
    <property type="term" value="F:iron ion binding"/>
    <property type="evidence" value="ECO:0007669"/>
    <property type="project" value="InterPro"/>
</dbReference>
<evidence type="ECO:0000256" key="5">
    <source>
        <dbReference type="ARBA" id="ARBA00022723"/>
    </source>
</evidence>
<evidence type="ECO:0000256" key="12">
    <source>
        <dbReference type="SAM" id="Phobius"/>
    </source>
</evidence>
<evidence type="ECO:0000256" key="6">
    <source>
        <dbReference type="ARBA" id="ARBA00023002"/>
    </source>
</evidence>
<dbReference type="InParanoid" id="A0A369K0L6"/>
<comment type="caution">
    <text evidence="13">The sequence shown here is derived from an EMBL/GenBank/DDBJ whole genome shotgun (WGS) entry which is preliminary data.</text>
</comment>
<evidence type="ECO:0000256" key="4">
    <source>
        <dbReference type="ARBA" id="ARBA00022617"/>
    </source>
</evidence>
<comment type="subcellular location">
    <subcellularLocation>
        <location evidence="2">Membrane</location>
    </subcellularLocation>
</comment>
<dbReference type="GO" id="GO:0016705">
    <property type="term" value="F:oxidoreductase activity, acting on paired donors, with incorporation or reduction of molecular oxygen"/>
    <property type="evidence" value="ECO:0007669"/>
    <property type="project" value="InterPro"/>
</dbReference>
<dbReference type="Pfam" id="PF00067">
    <property type="entry name" value="p450"/>
    <property type="match status" value="1"/>
</dbReference>
<protein>
    <submittedName>
        <fullName evidence="13">Lanosterol 14-alpha demethylase</fullName>
    </submittedName>
</protein>
<keyword evidence="9 12" id="KW-0472">Membrane</keyword>
<proteinExistence type="inferred from homology"/>
<dbReference type="PRINTS" id="PR00465">
    <property type="entry name" value="EP450IV"/>
</dbReference>
<dbReference type="CDD" id="cd11042">
    <property type="entry name" value="CYP51-like"/>
    <property type="match status" value="1"/>
</dbReference>
<keyword evidence="8 11" id="KW-0503">Monooxygenase</keyword>
<dbReference type="SMR" id="A0A369K0L6"/>
<sequence>MSFAAHLHSTFPFKDVWSTYLADAQTYFPVTNSRLALLLLVNIPIIAIILNVIWQLIVPRNPTDPPVIFHWLPIIGSAISYGNDPLKFFFACREKYGDVFTFVLFGRRVTVALGPKGNNFILGGKSTVLNAEDAYKHLTTPVFGKDVVYDVPNEVFMEQKRFVKVGLSTDNLRAYVGMIEEEVEEFLKHDASFSVYQRNDINEWGSFDVCKVLAEITILTASRTLQGREVRQALDKSFSELYNDLDGGFTPLNFLFPNLPLPSYRRRDRAHVKISEFYVDIIKKRRAGGSQHEPDMIEALMQQTYRNGTSLKDHEIAHIMIALLMAGQHTSSASGSWALLHIAANSEVAEALYQEQVKYFATPDGKLRSMTYEEVRSLPLMDAVIRETLRLHPPIHSIMRKVRDDVAIPATLSAPSKDATYIVPKGYYVLASPAVSQTDPLVWKDALKWDPYRWSDPDGVAAKAFDTYADEKGEKIDYGFGAVSKGTDSPYQPFGAGKHRCIGEQFAYLQLGTVLATLIRRMEFHIDRVPDHNYHTMITMPKTPRNISYRRRKFD</sequence>
<keyword evidence="7 10" id="KW-0408">Iron</keyword>
<comment type="similarity">
    <text evidence="3 11">Belongs to the cytochrome P450 family.</text>
</comment>
<evidence type="ECO:0000256" key="10">
    <source>
        <dbReference type="PIRSR" id="PIRSR602403-1"/>
    </source>
</evidence>
<keyword evidence="5 10" id="KW-0479">Metal-binding</keyword>
<evidence type="ECO:0000256" key="1">
    <source>
        <dbReference type="ARBA" id="ARBA00001971"/>
    </source>
</evidence>
<dbReference type="InterPro" id="IPR001128">
    <property type="entry name" value="Cyt_P450"/>
</dbReference>
<name>A0A369K0L6_HYPMA</name>
<dbReference type="Gene3D" id="1.10.630.10">
    <property type="entry name" value="Cytochrome P450"/>
    <property type="match status" value="1"/>
</dbReference>
<dbReference type="FunCoup" id="A0A369K0L6">
    <property type="interactions" value="161"/>
</dbReference>
<dbReference type="Proteomes" id="UP000076154">
    <property type="component" value="Unassembled WGS sequence"/>
</dbReference>
<evidence type="ECO:0000256" key="11">
    <source>
        <dbReference type="RuleBase" id="RU000461"/>
    </source>
</evidence>
<keyword evidence="4 10" id="KW-0349">Heme</keyword>
<dbReference type="EMBL" id="LUEZ02000040">
    <property type="protein sequence ID" value="RDB26125.1"/>
    <property type="molecule type" value="Genomic_DNA"/>
</dbReference>
<keyword evidence="12" id="KW-1133">Transmembrane helix</keyword>
<dbReference type="InterPro" id="IPR050529">
    <property type="entry name" value="CYP450_sterol_14alpha_dmase"/>
</dbReference>
<keyword evidence="14" id="KW-1185">Reference proteome</keyword>
<dbReference type="SUPFAM" id="SSF48264">
    <property type="entry name" value="Cytochrome P450"/>
    <property type="match status" value="1"/>
</dbReference>
<dbReference type="InterPro" id="IPR017972">
    <property type="entry name" value="Cyt_P450_CS"/>
</dbReference>
<dbReference type="OrthoDB" id="1055148at2759"/>
<dbReference type="AlphaFoldDB" id="A0A369K0L6"/>
<dbReference type="FunFam" id="1.10.630.10:FF:000033">
    <property type="entry name" value="14-alpha sterol demethylase"/>
    <property type="match status" value="1"/>
</dbReference>
<evidence type="ECO:0000313" key="13">
    <source>
        <dbReference type="EMBL" id="RDB26125.1"/>
    </source>
</evidence>
<dbReference type="GO" id="GO:0004497">
    <property type="term" value="F:monooxygenase activity"/>
    <property type="evidence" value="ECO:0007669"/>
    <property type="project" value="UniProtKB-KW"/>
</dbReference>
<dbReference type="PRINTS" id="PR00385">
    <property type="entry name" value="P450"/>
</dbReference>
<dbReference type="STRING" id="39966.A0A369K0L6"/>
<organism evidence="13 14">
    <name type="scientific">Hypsizygus marmoreus</name>
    <name type="common">White beech mushroom</name>
    <name type="synonym">Agaricus marmoreus</name>
    <dbReference type="NCBI Taxonomy" id="39966"/>
    <lineage>
        <taxon>Eukaryota</taxon>
        <taxon>Fungi</taxon>
        <taxon>Dikarya</taxon>
        <taxon>Basidiomycota</taxon>
        <taxon>Agaricomycotina</taxon>
        <taxon>Agaricomycetes</taxon>
        <taxon>Agaricomycetidae</taxon>
        <taxon>Agaricales</taxon>
        <taxon>Tricholomatineae</taxon>
        <taxon>Lyophyllaceae</taxon>
        <taxon>Hypsizygus</taxon>
    </lineage>
</organism>
<evidence type="ECO:0000256" key="9">
    <source>
        <dbReference type="ARBA" id="ARBA00023136"/>
    </source>
</evidence>
<dbReference type="GO" id="GO:0008168">
    <property type="term" value="F:methyltransferase activity"/>
    <property type="evidence" value="ECO:0007669"/>
    <property type="project" value="UniProtKB-KW"/>
</dbReference>